<dbReference type="Pfam" id="PF14200">
    <property type="entry name" value="RicinB_lectin_2"/>
    <property type="match status" value="1"/>
</dbReference>
<dbReference type="AlphaFoldDB" id="A0A2Z5JTE9"/>
<dbReference type="GeneID" id="95519389"/>
<dbReference type="InterPro" id="IPR035992">
    <property type="entry name" value="Ricin_B-like_lectins"/>
</dbReference>
<dbReference type="PROSITE" id="PS50231">
    <property type="entry name" value="RICIN_B_LECTIN"/>
    <property type="match status" value="1"/>
</dbReference>
<dbReference type="SUPFAM" id="SSF50370">
    <property type="entry name" value="Ricin B-like lectins"/>
    <property type="match status" value="1"/>
</dbReference>
<dbReference type="EMBL" id="CP027306">
    <property type="protein sequence ID" value="AXE82745.1"/>
    <property type="molecule type" value="Genomic_DNA"/>
</dbReference>
<dbReference type="KEGG" id="sata:C5746_12960"/>
<evidence type="ECO:0000313" key="4">
    <source>
        <dbReference type="Proteomes" id="UP000252698"/>
    </source>
</evidence>
<keyword evidence="1" id="KW-0732">Signal</keyword>
<feature type="chain" id="PRO_5016262101" description="Ricin B lectin domain-containing protein" evidence="1">
    <location>
        <begin position="27"/>
        <end position="168"/>
    </location>
</feature>
<dbReference type="CDD" id="cd00161">
    <property type="entry name" value="beta-trefoil_Ricin-like"/>
    <property type="match status" value="1"/>
</dbReference>
<evidence type="ECO:0000313" key="3">
    <source>
        <dbReference type="EMBL" id="AXE82745.1"/>
    </source>
</evidence>
<gene>
    <name evidence="3" type="ORF">C5746_12960</name>
</gene>
<dbReference type="RefSeq" id="WP_114248971.1">
    <property type="nucleotide sequence ID" value="NZ_BMRN01000008.1"/>
</dbReference>
<accession>A0A2Z5JTE9</accession>
<organism evidence="3 4">
    <name type="scientific">Streptomyces atratus</name>
    <dbReference type="NCBI Taxonomy" id="1893"/>
    <lineage>
        <taxon>Bacteria</taxon>
        <taxon>Bacillati</taxon>
        <taxon>Actinomycetota</taxon>
        <taxon>Actinomycetes</taxon>
        <taxon>Kitasatosporales</taxon>
        <taxon>Streptomycetaceae</taxon>
        <taxon>Streptomyces</taxon>
    </lineage>
</organism>
<dbReference type="Gene3D" id="2.80.10.50">
    <property type="match status" value="1"/>
</dbReference>
<dbReference type="Proteomes" id="UP000252698">
    <property type="component" value="Chromosome"/>
</dbReference>
<protein>
    <recommendedName>
        <fullName evidence="2">Ricin B lectin domain-containing protein</fullName>
    </recommendedName>
</protein>
<evidence type="ECO:0000259" key="2">
    <source>
        <dbReference type="Pfam" id="PF14200"/>
    </source>
</evidence>
<evidence type="ECO:0000256" key="1">
    <source>
        <dbReference type="SAM" id="SignalP"/>
    </source>
</evidence>
<feature type="signal peptide" evidence="1">
    <location>
        <begin position="1"/>
        <end position="26"/>
    </location>
</feature>
<reference evidence="3 4" key="1">
    <citation type="journal article" date="2018" name="Front. Microbiol.">
        <title>Genome Sequencing of Streptomyces atratus SCSIOZH16 and Activation Production of Nocardamine via Metabolic Engineering.</title>
        <authorList>
            <person name="Li Y."/>
            <person name="Zhang C."/>
            <person name="Liu C."/>
            <person name="Ju J."/>
            <person name="Ma J."/>
        </authorList>
    </citation>
    <scope>NUCLEOTIDE SEQUENCE [LARGE SCALE GENOMIC DNA]</scope>
    <source>
        <strain evidence="3 4">SCSIO_ZH16</strain>
    </source>
</reference>
<sequence length="168" mass="17827">MRIRSACVTVAVALSATVLGVGTADATGPLSGTKVRNWQTGYVLGVAGGSTVGGAQIQYEVDTDNLAQKWAIDPVTSSTFLLRNLNSDMCVTAVGGGNTEALQQRPCDARWDEQIFSMEASSKANRYQLKNQAYNLCLNPGTTGAPAYARVIACSVTNNYNAHSFDVR</sequence>
<proteinExistence type="predicted"/>
<feature type="domain" description="Ricin B lectin" evidence="2">
    <location>
        <begin position="33"/>
        <end position="99"/>
    </location>
</feature>
<name>A0A2Z5JTE9_STRAR</name>
<dbReference type="InterPro" id="IPR000772">
    <property type="entry name" value="Ricin_B_lectin"/>
</dbReference>